<comment type="caution">
    <text evidence="6">The sequence shown here is derived from an EMBL/GenBank/DDBJ whole genome shotgun (WGS) entry which is preliminary data.</text>
</comment>
<feature type="transmembrane region" description="Helical" evidence="5">
    <location>
        <begin position="96"/>
        <end position="112"/>
    </location>
</feature>
<reference evidence="6 7" key="1">
    <citation type="journal article" date="2014" name="BMC Genomics">
        <title>Comparison of environmental and isolate Sulfobacillus genomes reveals diverse carbon, sulfur, nitrogen, and hydrogen metabolisms.</title>
        <authorList>
            <person name="Justice N.B."/>
            <person name="Norman A."/>
            <person name="Brown C.T."/>
            <person name="Singh A."/>
            <person name="Thomas B.C."/>
            <person name="Banfield J.F."/>
        </authorList>
    </citation>
    <scope>NUCLEOTIDE SEQUENCE [LARGE SCALE GENOMIC DNA]</scope>
    <source>
        <strain evidence="6">AMDSBA3</strain>
    </source>
</reference>
<evidence type="ECO:0000313" key="7">
    <source>
        <dbReference type="Proteomes" id="UP000241848"/>
    </source>
</evidence>
<dbReference type="PANTHER" id="PTHR35529:SF1">
    <property type="entry name" value="MANGANESE EFFLUX PUMP MNTP-RELATED"/>
    <property type="match status" value="1"/>
</dbReference>
<evidence type="ECO:0000313" key="6">
    <source>
        <dbReference type="EMBL" id="PSR22955.1"/>
    </source>
</evidence>
<accession>A0A2T2WL46</accession>
<feature type="transmembrane region" description="Helical" evidence="5">
    <location>
        <begin position="63"/>
        <end position="84"/>
    </location>
</feature>
<keyword evidence="4 5" id="KW-0472">Membrane</keyword>
<keyword evidence="1" id="KW-1003">Cell membrane</keyword>
<dbReference type="PANTHER" id="PTHR35529">
    <property type="entry name" value="MANGANESE EFFLUX PUMP MNTP-RELATED"/>
    <property type="match status" value="1"/>
</dbReference>
<evidence type="ECO:0000256" key="1">
    <source>
        <dbReference type="ARBA" id="ARBA00022475"/>
    </source>
</evidence>
<gene>
    <name evidence="6" type="ORF">C7B45_04865</name>
</gene>
<evidence type="ECO:0000256" key="3">
    <source>
        <dbReference type="ARBA" id="ARBA00022989"/>
    </source>
</evidence>
<feature type="transmembrane region" description="Helical" evidence="5">
    <location>
        <begin position="6"/>
        <end position="25"/>
    </location>
</feature>
<feature type="transmembrane region" description="Helical" evidence="5">
    <location>
        <begin position="164"/>
        <end position="184"/>
    </location>
</feature>
<keyword evidence="2 5" id="KW-0812">Transmembrane</keyword>
<organism evidence="6 7">
    <name type="scientific">Sulfobacillus acidophilus</name>
    <dbReference type="NCBI Taxonomy" id="53633"/>
    <lineage>
        <taxon>Bacteria</taxon>
        <taxon>Bacillati</taxon>
        <taxon>Bacillota</taxon>
        <taxon>Clostridia</taxon>
        <taxon>Eubacteriales</taxon>
        <taxon>Clostridiales Family XVII. Incertae Sedis</taxon>
        <taxon>Sulfobacillus</taxon>
    </lineage>
</organism>
<keyword evidence="3 5" id="KW-1133">Transmembrane helix</keyword>
<dbReference type="AlphaFoldDB" id="A0A2T2WL46"/>
<feature type="transmembrane region" description="Helical" evidence="5">
    <location>
        <begin position="124"/>
        <end position="152"/>
    </location>
</feature>
<dbReference type="Pfam" id="PF02659">
    <property type="entry name" value="Mntp"/>
    <property type="match status" value="1"/>
</dbReference>
<evidence type="ECO:0008006" key="8">
    <source>
        <dbReference type="Google" id="ProtNLM"/>
    </source>
</evidence>
<dbReference type="EMBL" id="PXYV01000010">
    <property type="protein sequence ID" value="PSR22955.1"/>
    <property type="molecule type" value="Genomic_DNA"/>
</dbReference>
<name>A0A2T2WL46_9FIRM</name>
<feature type="transmembrane region" description="Helical" evidence="5">
    <location>
        <begin position="37"/>
        <end position="57"/>
    </location>
</feature>
<protein>
    <recommendedName>
        <fullName evidence="8">Manganese efflux pump MntP</fullName>
    </recommendedName>
</protein>
<dbReference type="InterPro" id="IPR003810">
    <property type="entry name" value="Mntp/YtaF"/>
</dbReference>
<proteinExistence type="predicted"/>
<evidence type="ECO:0000256" key="5">
    <source>
        <dbReference type="SAM" id="Phobius"/>
    </source>
</evidence>
<dbReference type="Proteomes" id="UP000241848">
    <property type="component" value="Unassembled WGS sequence"/>
</dbReference>
<evidence type="ECO:0000256" key="4">
    <source>
        <dbReference type="ARBA" id="ARBA00023136"/>
    </source>
</evidence>
<evidence type="ECO:0000256" key="2">
    <source>
        <dbReference type="ARBA" id="ARBA00022692"/>
    </source>
</evidence>
<sequence length="185" mass="19583">MVVVKMLALIVSLGIDTLMVSISLGTAEPQRSTRIRLAVAFASAEALMPLIGIGLGHELGRVFGRWSSLAGAVALLGVGAWFVFWDRERESAEKPVALTTWTIVVLALSISMDELAAGFSMGLLGIPIILTIILIGCEAFAFTLTGLVLGSWLKPFLGEWAEKVAGVVLGCLGFFLLIHVGSSIL</sequence>